<keyword evidence="1" id="KW-0472">Membrane</keyword>
<gene>
    <name evidence="2" type="ORF">D3872_22460</name>
</gene>
<sequence length="93" mass="10162">MKNASYDAFAALLADIGRALMRAGRYISRAVATMHWQGILVTCVALALAITILPLALFLFVVFMVARMVAISCANHKRRGPATPYRHVDGTNE</sequence>
<dbReference type="AlphaFoldDB" id="A0A418XAW9"/>
<reference evidence="2 3" key="1">
    <citation type="submission" date="2018-09" db="EMBL/GenBank/DDBJ databases">
        <authorList>
            <person name="Zhu H."/>
        </authorList>
    </citation>
    <scope>NUCLEOTIDE SEQUENCE [LARGE SCALE GENOMIC DNA]</scope>
    <source>
        <strain evidence="2 3">K1S02-61</strain>
    </source>
</reference>
<feature type="transmembrane region" description="Helical" evidence="1">
    <location>
        <begin position="39"/>
        <end position="69"/>
    </location>
</feature>
<evidence type="ECO:0000256" key="1">
    <source>
        <dbReference type="SAM" id="Phobius"/>
    </source>
</evidence>
<dbReference type="RefSeq" id="WP_119812863.1">
    <property type="nucleotide sequence ID" value="NZ_QYUP01000172.1"/>
</dbReference>
<comment type="caution">
    <text evidence="2">The sequence shown here is derived from an EMBL/GenBank/DDBJ whole genome shotgun (WGS) entry which is preliminary data.</text>
</comment>
<keyword evidence="1" id="KW-0812">Transmembrane</keyword>
<dbReference type="EMBL" id="QYUP01000172">
    <property type="protein sequence ID" value="RJG09493.1"/>
    <property type="molecule type" value="Genomic_DNA"/>
</dbReference>
<dbReference type="Proteomes" id="UP000284006">
    <property type="component" value="Unassembled WGS sequence"/>
</dbReference>
<accession>A0A418XAW9</accession>
<keyword evidence="1" id="KW-1133">Transmembrane helix</keyword>
<organism evidence="2 3">
    <name type="scientific">Massilia cavernae</name>
    <dbReference type="NCBI Taxonomy" id="2320864"/>
    <lineage>
        <taxon>Bacteria</taxon>
        <taxon>Pseudomonadati</taxon>
        <taxon>Pseudomonadota</taxon>
        <taxon>Betaproteobacteria</taxon>
        <taxon>Burkholderiales</taxon>
        <taxon>Oxalobacteraceae</taxon>
        <taxon>Telluria group</taxon>
        <taxon>Massilia</taxon>
    </lineage>
</organism>
<name>A0A418XAW9_9BURK</name>
<evidence type="ECO:0000313" key="2">
    <source>
        <dbReference type="EMBL" id="RJG09493.1"/>
    </source>
</evidence>
<keyword evidence="3" id="KW-1185">Reference proteome</keyword>
<dbReference type="OrthoDB" id="8759964at2"/>
<proteinExistence type="predicted"/>
<protein>
    <submittedName>
        <fullName evidence="2">Uncharacterized protein</fullName>
    </submittedName>
</protein>
<evidence type="ECO:0000313" key="3">
    <source>
        <dbReference type="Proteomes" id="UP000284006"/>
    </source>
</evidence>